<evidence type="ECO:0000313" key="4">
    <source>
        <dbReference type="Proteomes" id="UP000184048"/>
    </source>
</evidence>
<evidence type="ECO:0000256" key="1">
    <source>
        <dbReference type="SAM" id="SignalP"/>
    </source>
</evidence>
<reference evidence="3 4" key="1">
    <citation type="submission" date="2016-11" db="EMBL/GenBank/DDBJ databases">
        <authorList>
            <person name="Jaros S."/>
            <person name="Januszkiewicz K."/>
            <person name="Wedrychowicz H."/>
        </authorList>
    </citation>
    <scope>NUCLEOTIDE SEQUENCE [LARGE SCALE GENOMIC DNA]</scope>
    <source>
        <strain evidence="3 4">DSM 18119</strain>
    </source>
</reference>
<feature type="chain" id="PRO_5009909248" description="3-keto-alpha-glucoside-1,2-lyase/3-keto-2-hydroxy-glucal hydratase domain-containing protein" evidence="1">
    <location>
        <begin position="23"/>
        <end position="237"/>
    </location>
</feature>
<dbReference type="OrthoDB" id="659240at2"/>
<dbReference type="GO" id="GO:0016787">
    <property type="term" value="F:hydrolase activity"/>
    <property type="evidence" value="ECO:0007669"/>
    <property type="project" value="InterPro"/>
</dbReference>
<dbReference type="Gene3D" id="2.60.120.560">
    <property type="entry name" value="Exo-inulinase, domain 1"/>
    <property type="match status" value="1"/>
</dbReference>
<dbReference type="Proteomes" id="UP000184048">
    <property type="component" value="Unassembled WGS sequence"/>
</dbReference>
<organism evidence="3 4">
    <name type="scientific">Flavisolibacter ginsengisoli DSM 18119</name>
    <dbReference type="NCBI Taxonomy" id="1121884"/>
    <lineage>
        <taxon>Bacteria</taxon>
        <taxon>Pseudomonadati</taxon>
        <taxon>Bacteroidota</taxon>
        <taxon>Chitinophagia</taxon>
        <taxon>Chitinophagales</taxon>
        <taxon>Chitinophagaceae</taxon>
        <taxon>Flavisolibacter</taxon>
    </lineage>
</organism>
<evidence type="ECO:0000313" key="3">
    <source>
        <dbReference type="EMBL" id="SHF51645.1"/>
    </source>
</evidence>
<gene>
    <name evidence="3" type="ORF">SAMN02745131_02839</name>
</gene>
<feature type="signal peptide" evidence="1">
    <location>
        <begin position="1"/>
        <end position="22"/>
    </location>
</feature>
<accession>A0A1M5CA79</accession>
<dbReference type="InterPro" id="IPR010496">
    <property type="entry name" value="AL/BT2_dom"/>
</dbReference>
<feature type="domain" description="3-keto-alpha-glucoside-1,2-lyase/3-keto-2-hydroxy-glucal hydratase" evidence="2">
    <location>
        <begin position="36"/>
        <end position="235"/>
    </location>
</feature>
<proteinExistence type="predicted"/>
<sequence length="237" mass="26940">MKQFLVLSLVAVLFNACSGTKAVTDNNLGKQEKQQGYQLLFNGRNMDGWHTYQNKPADSWSVKDGALYCKGSSTDKSDRRADLITIDQFENFDLSVDWKISPKGNSGIMYMVTEEYPTAYLSGPEYQIIDDKNFPEHLEDWQKTGANYAMNAAPLAKPNPVGQWNHTRIVVNNGHVEHWLNGTKVVDYQLWTDEWKQHKESGKWKDAPGYGASKKGHIALQDHGSEAWFKNIKIKIL</sequence>
<dbReference type="STRING" id="1121884.SAMN02745131_02839"/>
<evidence type="ECO:0000259" key="2">
    <source>
        <dbReference type="Pfam" id="PF06439"/>
    </source>
</evidence>
<dbReference type="EMBL" id="FQUU01000012">
    <property type="protein sequence ID" value="SHF51645.1"/>
    <property type="molecule type" value="Genomic_DNA"/>
</dbReference>
<keyword evidence="1" id="KW-0732">Signal</keyword>
<dbReference type="Pfam" id="PF06439">
    <property type="entry name" value="3keto-disac_hyd"/>
    <property type="match status" value="1"/>
</dbReference>
<keyword evidence="4" id="KW-1185">Reference proteome</keyword>
<dbReference type="AlphaFoldDB" id="A0A1M5CA79"/>
<protein>
    <recommendedName>
        <fullName evidence="2">3-keto-alpha-glucoside-1,2-lyase/3-keto-2-hydroxy-glucal hydratase domain-containing protein</fullName>
    </recommendedName>
</protein>
<name>A0A1M5CA79_9BACT</name>